<organism evidence="3 4">
    <name type="scientific">Pseudoalteromonas luteoviolacea DSM 6061</name>
    <dbReference type="NCBI Taxonomy" id="1365250"/>
    <lineage>
        <taxon>Bacteria</taxon>
        <taxon>Pseudomonadati</taxon>
        <taxon>Pseudomonadota</taxon>
        <taxon>Gammaproteobacteria</taxon>
        <taxon>Alteromonadales</taxon>
        <taxon>Pseudoalteromonadaceae</taxon>
        <taxon>Pseudoalteromonas</taxon>
    </lineage>
</organism>
<evidence type="ECO:0000259" key="2">
    <source>
        <dbReference type="Pfam" id="PF00266"/>
    </source>
</evidence>
<dbReference type="PANTHER" id="PTHR43586:SF4">
    <property type="entry name" value="ISOPENICILLIN N EPIMERASE"/>
    <property type="match status" value="1"/>
</dbReference>
<dbReference type="InterPro" id="IPR015421">
    <property type="entry name" value="PyrdxlP-dep_Trfase_major"/>
</dbReference>
<dbReference type="Gene3D" id="3.40.640.10">
    <property type="entry name" value="Type I PLP-dependent aspartate aminotransferase-like (Major domain)"/>
    <property type="match status" value="1"/>
</dbReference>
<accession>A0A161XUL2</accession>
<dbReference type="Proteomes" id="UP000076643">
    <property type="component" value="Unassembled WGS sequence"/>
</dbReference>
<evidence type="ECO:0000313" key="3">
    <source>
        <dbReference type="EMBL" id="KZN40264.1"/>
    </source>
</evidence>
<proteinExistence type="predicted"/>
<dbReference type="AlphaFoldDB" id="A0A161XUL2"/>
<feature type="domain" description="Aminotransferase class V" evidence="2">
    <location>
        <begin position="95"/>
        <end position="348"/>
    </location>
</feature>
<dbReference type="PANTHER" id="PTHR43586">
    <property type="entry name" value="CYSTEINE DESULFURASE"/>
    <property type="match status" value="1"/>
</dbReference>
<name>A0A161XUL2_9GAMM</name>
<dbReference type="PATRIC" id="fig|1365250.3.peg.1714"/>
<dbReference type="InterPro" id="IPR015422">
    <property type="entry name" value="PyrdxlP-dep_Trfase_small"/>
</dbReference>
<evidence type="ECO:0000313" key="4">
    <source>
        <dbReference type="Proteomes" id="UP000076643"/>
    </source>
</evidence>
<dbReference type="Pfam" id="PF00266">
    <property type="entry name" value="Aminotran_5"/>
    <property type="match status" value="1"/>
</dbReference>
<dbReference type="RefSeq" id="WP_063365015.1">
    <property type="nucleotide sequence ID" value="NZ_AQHB01000037.1"/>
</dbReference>
<sequence length="370" mass="41743">MQASDFYLPTEDYLLSHSVGRMLKTAQADFNDHFMAPWQQLNQEPWVQWLEGVERFTAALADLLGSQASNFCPQVNLSSGLTKWLMSMPEFRERRVKVLLSEHDFPSMGFVLQQAMHDVELTFIPDTEDLSCFDTWERYLTAEYDLLFVSHVYSNTGQQAPVKQIIDHAKKHHCRIVVDIAQAAGVLPIDLDKWQADCVVGSSVKWLCGGPGAGFLWVSSECVSLCQPMDVGWFSHQNPFEFDIHHFVPHESALRFWGGTPSVAPFILAGHSIEAFSQQGIEHVRAHNINLLKQVWEALSPWCVSPQNPLQCSGTAIINPGTQLAACTQALKNEGIAVDTRKYGIRVSPHIYNERAQIMRFIDVVQQFVN</sequence>
<dbReference type="Gene3D" id="3.90.1150.10">
    <property type="entry name" value="Aspartate Aminotransferase, domain 1"/>
    <property type="match status" value="1"/>
</dbReference>
<dbReference type="SUPFAM" id="SSF53383">
    <property type="entry name" value="PLP-dependent transferases"/>
    <property type="match status" value="1"/>
</dbReference>
<evidence type="ECO:0000256" key="1">
    <source>
        <dbReference type="ARBA" id="ARBA00022898"/>
    </source>
</evidence>
<keyword evidence="1" id="KW-0663">Pyridoxal phosphate</keyword>
<protein>
    <recommendedName>
        <fullName evidence="2">Aminotransferase class V domain-containing protein</fullName>
    </recommendedName>
</protein>
<dbReference type="InterPro" id="IPR015424">
    <property type="entry name" value="PyrdxlP-dep_Trfase"/>
</dbReference>
<reference evidence="3 4" key="1">
    <citation type="submission" date="2013-07" db="EMBL/GenBank/DDBJ databases">
        <title>Comparative Genomic and Metabolomic Analysis of Twelve Strains of Pseudoalteromonas luteoviolacea.</title>
        <authorList>
            <person name="Vynne N.G."/>
            <person name="Mansson M."/>
            <person name="Gram L."/>
        </authorList>
    </citation>
    <scope>NUCLEOTIDE SEQUENCE [LARGE SCALE GENOMIC DNA]</scope>
    <source>
        <strain evidence="3 4">DSM 6061</strain>
    </source>
</reference>
<keyword evidence="4" id="KW-1185">Reference proteome</keyword>
<dbReference type="EMBL" id="AUYB01000096">
    <property type="protein sequence ID" value="KZN40264.1"/>
    <property type="molecule type" value="Genomic_DNA"/>
</dbReference>
<gene>
    <name evidence="3" type="ORF">N475_12425</name>
</gene>
<comment type="caution">
    <text evidence="3">The sequence shown here is derived from an EMBL/GenBank/DDBJ whole genome shotgun (WGS) entry which is preliminary data.</text>
</comment>
<dbReference type="InterPro" id="IPR000192">
    <property type="entry name" value="Aminotrans_V_dom"/>
</dbReference>